<accession>A0A834TGL0</accession>
<dbReference type="GO" id="GO:0004181">
    <property type="term" value="F:metallocarboxypeptidase activity"/>
    <property type="evidence" value="ECO:0007669"/>
    <property type="project" value="InterPro"/>
</dbReference>
<dbReference type="InterPro" id="IPR000834">
    <property type="entry name" value="Peptidase_M14"/>
</dbReference>
<evidence type="ECO:0000259" key="3">
    <source>
        <dbReference type="Pfam" id="PF00246"/>
    </source>
</evidence>
<dbReference type="EMBL" id="JAAIUW010000008">
    <property type="protein sequence ID" value="KAF7821708.1"/>
    <property type="molecule type" value="Genomic_DNA"/>
</dbReference>
<gene>
    <name evidence="4" type="ORF">G2W53_027163</name>
</gene>
<dbReference type="SUPFAM" id="SSF53187">
    <property type="entry name" value="Zn-dependent exopeptidases"/>
    <property type="match status" value="1"/>
</dbReference>
<evidence type="ECO:0000313" key="4">
    <source>
        <dbReference type="EMBL" id="KAF7821708.1"/>
    </source>
</evidence>
<evidence type="ECO:0000256" key="2">
    <source>
        <dbReference type="SAM" id="SignalP"/>
    </source>
</evidence>
<protein>
    <submittedName>
        <fullName evidence="4">Carboxypeptidase SOL1</fullName>
    </submittedName>
</protein>
<dbReference type="PANTHER" id="PTHR11532">
    <property type="entry name" value="PROTEASE M14 CARBOXYPEPTIDASE"/>
    <property type="match status" value="1"/>
</dbReference>
<reference evidence="4" key="1">
    <citation type="submission" date="2020-09" db="EMBL/GenBank/DDBJ databases">
        <title>Genome-Enabled Discovery of Anthraquinone Biosynthesis in Senna tora.</title>
        <authorList>
            <person name="Kang S.-H."/>
            <person name="Pandey R.P."/>
            <person name="Lee C.-M."/>
            <person name="Sim J.-S."/>
            <person name="Jeong J.-T."/>
            <person name="Choi B.-S."/>
            <person name="Jung M."/>
            <person name="Ginzburg D."/>
            <person name="Zhao K."/>
            <person name="Won S.Y."/>
            <person name="Oh T.-J."/>
            <person name="Yu Y."/>
            <person name="Kim N.-H."/>
            <person name="Lee O.R."/>
            <person name="Lee T.-H."/>
            <person name="Bashyal P."/>
            <person name="Kim T.-S."/>
            <person name="Lee W.-H."/>
            <person name="Kawkins C."/>
            <person name="Kim C.-K."/>
            <person name="Kim J.S."/>
            <person name="Ahn B.O."/>
            <person name="Rhee S.Y."/>
            <person name="Sohng J.K."/>
        </authorList>
    </citation>
    <scope>NUCLEOTIDE SEQUENCE</scope>
    <source>
        <tissue evidence="4">Leaf</tissue>
    </source>
</reference>
<dbReference type="PANTHER" id="PTHR11532:SF57">
    <property type="entry name" value="CARBOXYPEPTIDASE D, B"/>
    <property type="match status" value="1"/>
</dbReference>
<dbReference type="GO" id="GO:0006518">
    <property type="term" value="P:peptide metabolic process"/>
    <property type="evidence" value="ECO:0007669"/>
    <property type="project" value="TreeGrafter"/>
</dbReference>
<feature type="chain" id="PRO_5032633909" evidence="2">
    <location>
        <begin position="20"/>
        <end position="163"/>
    </location>
</feature>
<keyword evidence="5" id="KW-1185">Reference proteome</keyword>
<dbReference type="Gene3D" id="3.40.630.10">
    <property type="entry name" value="Zn peptidases"/>
    <property type="match status" value="1"/>
</dbReference>
<sequence>MKLLFSLLLLSCIISSVFIHGIARGGLHSDLPSGDLNNSSHARHLFEDNTFQTQISGVDMAHGYMTNLDLEIAIKDFGQRCSNISKIYSIGKSVNGVPLWVIEISDKPGEEEAEPAFKKRGEKKEFDRGAGLLLKVLAKWRLGKNLGKAWESASLSNASKAVV</sequence>
<dbReference type="Pfam" id="PF00246">
    <property type="entry name" value="Peptidase_M14"/>
    <property type="match status" value="1"/>
</dbReference>
<feature type="signal peptide" evidence="2">
    <location>
        <begin position="1"/>
        <end position="19"/>
    </location>
</feature>
<evidence type="ECO:0000313" key="5">
    <source>
        <dbReference type="Proteomes" id="UP000634136"/>
    </source>
</evidence>
<dbReference type="GO" id="GO:0008270">
    <property type="term" value="F:zinc ion binding"/>
    <property type="evidence" value="ECO:0007669"/>
    <property type="project" value="InterPro"/>
</dbReference>
<dbReference type="AlphaFoldDB" id="A0A834TGL0"/>
<keyword evidence="2" id="KW-0732">Signal</keyword>
<organism evidence="4 5">
    <name type="scientific">Senna tora</name>
    <dbReference type="NCBI Taxonomy" id="362788"/>
    <lineage>
        <taxon>Eukaryota</taxon>
        <taxon>Viridiplantae</taxon>
        <taxon>Streptophyta</taxon>
        <taxon>Embryophyta</taxon>
        <taxon>Tracheophyta</taxon>
        <taxon>Spermatophyta</taxon>
        <taxon>Magnoliopsida</taxon>
        <taxon>eudicotyledons</taxon>
        <taxon>Gunneridae</taxon>
        <taxon>Pentapetalae</taxon>
        <taxon>rosids</taxon>
        <taxon>fabids</taxon>
        <taxon>Fabales</taxon>
        <taxon>Fabaceae</taxon>
        <taxon>Caesalpinioideae</taxon>
        <taxon>Cassia clade</taxon>
        <taxon>Senna</taxon>
    </lineage>
</organism>
<dbReference type="GO" id="GO:0005615">
    <property type="term" value="C:extracellular space"/>
    <property type="evidence" value="ECO:0007669"/>
    <property type="project" value="TreeGrafter"/>
</dbReference>
<dbReference type="InterPro" id="IPR050753">
    <property type="entry name" value="Peptidase_M14_domain"/>
</dbReference>
<evidence type="ECO:0000256" key="1">
    <source>
        <dbReference type="ARBA" id="ARBA00005988"/>
    </source>
</evidence>
<keyword evidence="4" id="KW-0645">Protease</keyword>
<proteinExistence type="inferred from homology"/>
<dbReference type="GO" id="GO:0016485">
    <property type="term" value="P:protein processing"/>
    <property type="evidence" value="ECO:0007669"/>
    <property type="project" value="TreeGrafter"/>
</dbReference>
<name>A0A834TGL0_9FABA</name>
<dbReference type="OrthoDB" id="10249045at2759"/>
<dbReference type="Proteomes" id="UP000634136">
    <property type="component" value="Unassembled WGS sequence"/>
</dbReference>
<feature type="domain" description="Peptidase M14" evidence="3">
    <location>
        <begin position="73"/>
        <end position="117"/>
    </location>
</feature>
<keyword evidence="4" id="KW-0121">Carboxypeptidase</keyword>
<comment type="caution">
    <text evidence="4">The sequence shown here is derived from an EMBL/GenBank/DDBJ whole genome shotgun (WGS) entry which is preliminary data.</text>
</comment>
<comment type="similarity">
    <text evidence="1">Belongs to the peptidase M14 family.</text>
</comment>
<keyword evidence="4" id="KW-0378">Hydrolase</keyword>